<proteinExistence type="predicted"/>
<reference evidence="1" key="1">
    <citation type="submission" date="2023-04" db="EMBL/GenBank/DDBJ databases">
        <title>Draft Genome sequencing of Naganishia species isolated from polar environments using Oxford Nanopore Technology.</title>
        <authorList>
            <person name="Leo P."/>
            <person name="Venkateswaran K."/>
        </authorList>
    </citation>
    <scope>NUCLEOTIDE SEQUENCE</scope>
    <source>
        <strain evidence="1">MNA-CCFEE 5423</strain>
    </source>
</reference>
<protein>
    <submittedName>
        <fullName evidence="1">Uncharacterized protein</fullName>
    </submittedName>
</protein>
<dbReference type="Proteomes" id="UP001227268">
    <property type="component" value="Unassembled WGS sequence"/>
</dbReference>
<dbReference type="EMBL" id="JASBWT010000002">
    <property type="protein sequence ID" value="KAJ9107489.1"/>
    <property type="molecule type" value="Genomic_DNA"/>
</dbReference>
<keyword evidence="2" id="KW-1185">Reference proteome</keyword>
<comment type="caution">
    <text evidence="1">The sequence shown here is derived from an EMBL/GenBank/DDBJ whole genome shotgun (WGS) entry which is preliminary data.</text>
</comment>
<name>A0ACC2W8F4_9TREE</name>
<accession>A0ACC2W8F4</accession>
<organism evidence="1 2">
    <name type="scientific">Naganishia friedmannii</name>
    <dbReference type="NCBI Taxonomy" id="89922"/>
    <lineage>
        <taxon>Eukaryota</taxon>
        <taxon>Fungi</taxon>
        <taxon>Dikarya</taxon>
        <taxon>Basidiomycota</taxon>
        <taxon>Agaricomycotina</taxon>
        <taxon>Tremellomycetes</taxon>
        <taxon>Filobasidiales</taxon>
        <taxon>Filobasidiaceae</taxon>
        <taxon>Naganishia</taxon>
    </lineage>
</organism>
<evidence type="ECO:0000313" key="2">
    <source>
        <dbReference type="Proteomes" id="UP001227268"/>
    </source>
</evidence>
<sequence length="1106" mass="120462">METSAAPALPSLLLETYHELHPDRPPPDLFNKQSTEYLTRLTGYSLNSLTSEPSRIADEHDFVGRELTSLCIGEYKSFVAVHQCEEQVRGVLDDFDASLEELRKAIPELERECATFIQETSGIQADRRRAQIVLEHQDKLVDLLDIPQLVDTCVRNGYYHEAMELTAHTRQLVLRHPDVALVHSISAQVTSIMQLQLSQLVASLREPVKLPVLVKSIGFLRKMGSLEEDELRLAFLESRAQCWRDHVKEHVDKERHEPTRYVRRYVDAFRELQYDTVSQYTAIFLDPSTFRLHNHISNGNTVTLDIASRAQAVDLLVRYAHQAISDLLQCITMHVPSITDPSSLASLLTQLGYTALSFARVGMDFSAHLPEVFENAIQQLTTSGWHNAVSSVVDRLKPPSSAIRTGSPSGRSDIDSVLAPGFLISAELLATLTRSGAQAYTPPVHGPSSSKTVPPLYLTSYPLLATYTNSTLVTLNSLRLLAPVALFPRLYSNLLDNLTEFAQALLSYANNVTGQGDTAYLPPARRRPEGLRRNTSISNRDQLAERTQAQERDGRRVLSTVLDAYVNGCVGFLKAALVEGVYHSRFGSVQDIDSGKQTTVEVHQSNRKLSETVDELKRWVEKHAELPAEREKVSPEGIEEEETANEIAPPTNDSAIGTIVDRARQKDAIEMSTDSTRNGNLAAKPKLRSSSPVVADGPTAEYNLEADIQTMPEIVDSEAGLAALSAGATTAEAAQHPAPVDAGQIEPIEQVDDASDVHNAASMEPESRMTVTEPPEVPSTRERNVVEQVLEVAVKFPEVAEVAEGVAEGTEGVSVQVMGELQIPSVSADSTNLDDAKPVPIVPDTSVHHESAGRDILTATGSSNKNDTTDMLDELIKAKQVAEAMASEKDSHEQHSDVDANPTDVSAKPMPDDDVPAHDDAPSITSDTTTPVASLDMTVSTDVPPPANGPQSEQHSTNSQNQTVPTQDQDHARTRNELPNGNGAHTAMEESSVTIERQPTQPQQKEQGSAAAEPETAPTLAAASSEKLNVVRYEPPAPAEIVEPVTESSIAQVEDCEEDVGEGNDSSPPTPHEPATPGDESKVEASFLKSVANGKSKKKNKKKGKK</sequence>
<evidence type="ECO:0000313" key="1">
    <source>
        <dbReference type="EMBL" id="KAJ9107489.1"/>
    </source>
</evidence>
<gene>
    <name evidence="1" type="ORF">QFC21_000943</name>
</gene>